<sequence>MWYEHRSSGFKTWITPMTAVVVLPPGWVHMRDPQGNLYYQNNITRETTRIPPANLPPGWIESKDPDGKLFFVNHELQLASWCRPGHQPPLAASTAATNSAVISNNQAARPALADIPATSNMHPQPIVMAPKPNVQGQRSVAGPRLGQQQVSLAAATEATINLLDPSNGGIVRNTKIVSHIAGQSVKGTVKAVAQNQRLQTFARGTGIAMANKKVKKAWRKAAKEVASLDGHRKQEIFVTQSGPQGKIAVQGANASFDGEYVIEYEDGTVEYYDAKQRLLRTSTIGSWPSHQQNPKLMHRHANQQRPPLQTQSHPVQGQQLLLQPAQQQTQSSQSQSQQGSMQQGQLQQSQFQQPLLQASDLPQGSPQQVRIQNYQTLQAQPQPSQPQQGPIQQFQSQPQAQQIQTYHSQLQQSVQGQLQQAVQGQLQQALQSQLQPDQPQQAQTSQTQNQFQAQQNQSLMDQLQQAAQDQVYQAVQQQLTQKQAAQAQQSQSQPQSHAQQTQSILQQQQDQNQQMQQLLQQSKLQAQQNFNQQLQQQLQRQQQQQTASEPPYAQTQPSLLDQAISVFQESTQQQPQSVFIDQAPAQTVYMDQSPAQAIYIDQNYQDRSYVVQEETILVEDGSCDQVYELQDDGCVDGSYEVDTGDCGGFDDASFDL</sequence>
<feature type="region of interest" description="Disordered" evidence="1">
    <location>
        <begin position="285"/>
        <end position="351"/>
    </location>
</feature>
<organism evidence="3 4">
    <name type="scientific">Venturia inaequalis</name>
    <name type="common">Apple scab fungus</name>
    <dbReference type="NCBI Taxonomy" id="5025"/>
    <lineage>
        <taxon>Eukaryota</taxon>
        <taxon>Fungi</taxon>
        <taxon>Dikarya</taxon>
        <taxon>Ascomycota</taxon>
        <taxon>Pezizomycotina</taxon>
        <taxon>Dothideomycetes</taxon>
        <taxon>Pleosporomycetidae</taxon>
        <taxon>Venturiales</taxon>
        <taxon>Venturiaceae</taxon>
        <taxon>Venturia</taxon>
    </lineage>
</organism>
<protein>
    <recommendedName>
        <fullName evidence="2">WW domain-containing protein</fullName>
    </recommendedName>
</protein>
<dbReference type="AlphaFoldDB" id="A0A8H3VJ87"/>
<feature type="domain" description="WW" evidence="2">
    <location>
        <begin position="53"/>
        <end position="86"/>
    </location>
</feature>
<dbReference type="CDD" id="cd00201">
    <property type="entry name" value="WW"/>
    <property type="match status" value="1"/>
</dbReference>
<dbReference type="SMART" id="SM00456">
    <property type="entry name" value="WW"/>
    <property type="match status" value="2"/>
</dbReference>
<dbReference type="Gene3D" id="2.20.70.10">
    <property type="match status" value="2"/>
</dbReference>
<name>A0A8H3VJ87_VENIN</name>
<dbReference type="Proteomes" id="UP000490939">
    <property type="component" value="Unassembled WGS sequence"/>
</dbReference>
<keyword evidence="4" id="KW-1185">Reference proteome</keyword>
<dbReference type="Pfam" id="PF00397">
    <property type="entry name" value="WW"/>
    <property type="match status" value="1"/>
</dbReference>
<dbReference type="InterPro" id="IPR036020">
    <property type="entry name" value="WW_dom_sf"/>
</dbReference>
<feature type="compositionally biased region" description="Polar residues" evidence="1">
    <location>
        <begin position="303"/>
        <end position="315"/>
    </location>
</feature>
<gene>
    <name evidence="3" type="ORF">EG327_000287</name>
</gene>
<evidence type="ECO:0000259" key="2">
    <source>
        <dbReference type="PROSITE" id="PS50020"/>
    </source>
</evidence>
<evidence type="ECO:0000256" key="1">
    <source>
        <dbReference type="SAM" id="MobiDB-lite"/>
    </source>
</evidence>
<proteinExistence type="predicted"/>
<reference evidence="3 4" key="1">
    <citation type="submission" date="2019-07" db="EMBL/GenBank/DDBJ databases">
        <title>Venturia inaequalis Genome Resource.</title>
        <authorList>
            <person name="Lichtner F.J."/>
        </authorList>
    </citation>
    <scope>NUCLEOTIDE SEQUENCE [LARGE SCALE GENOMIC DNA]</scope>
    <source>
        <strain evidence="3 4">DMI_063113</strain>
    </source>
</reference>
<feature type="domain" description="WW" evidence="2">
    <location>
        <begin position="21"/>
        <end position="54"/>
    </location>
</feature>
<comment type="caution">
    <text evidence="3">The sequence shown here is derived from an EMBL/GenBank/DDBJ whole genome shotgun (WGS) entry which is preliminary data.</text>
</comment>
<evidence type="ECO:0000313" key="4">
    <source>
        <dbReference type="Proteomes" id="UP000490939"/>
    </source>
</evidence>
<feature type="region of interest" description="Disordered" evidence="1">
    <location>
        <begin position="433"/>
        <end position="453"/>
    </location>
</feature>
<dbReference type="InterPro" id="IPR001202">
    <property type="entry name" value="WW_dom"/>
</dbReference>
<feature type="compositionally biased region" description="Low complexity" evidence="1">
    <location>
        <begin position="316"/>
        <end position="351"/>
    </location>
</feature>
<dbReference type="EMBL" id="WNWR01000104">
    <property type="protein sequence ID" value="KAE9991232.1"/>
    <property type="molecule type" value="Genomic_DNA"/>
</dbReference>
<feature type="region of interest" description="Disordered" evidence="1">
    <location>
        <begin position="487"/>
        <end position="507"/>
    </location>
</feature>
<feature type="compositionally biased region" description="Polar residues" evidence="1">
    <location>
        <begin position="285"/>
        <end position="294"/>
    </location>
</feature>
<feature type="compositionally biased region" description="Low complexity" evidence="1">
    <location>
        <begin position="378"/>
        <end position="400"/>
    </location>
</feature>
<feature type="region of interest" description="Disordered" evidence="1">
    <location>
        <begin position="377"/>
        <end position="400"/>
    </location>
</feature>
<dbReference type="SUPFAM" id="SSF51045">
    <property type="entry name" value="WW domain"/>
    <property type="match status" value="2"/>
</dbReference>
<accession>A0A8H3VJ87</accession>
<evidence type="ECO:0000313" key="3">
    <source>
        <dbReference type="EMBL" id="KAE9991232.1"/>
    </source>
</evidence>
<dbReference type="PROSITE" id="PS50020">
    <property type="entry name" value="WW_DOMAIN_2"/>
    <property type="match status" value="2"/>
</dbReference>